<dbReference type="Proteomes" id="UP001596071">
    <property type="component" value="Unassembled WGS sequence"/>
</dbReference>
<proteinExistence type="predicted"/>
<feature type="region of interest" description="Disordered" evidence="1">
    <location>
        <begin position="153"/>
        <end position="183"/>
    </location>
</feature>
<feature type="compositionally biased region" description="Basic and acidic residues" evidence="1">
    <location>
        <begin position="174"/>
        <end position="183"/>
    </location>
</feature>
<dbReference type="InterPro" id="IPR010461">
    <property type="entry name" value="ComK"/>
</dbReference>
<protein>
    <submittedName>
        <fullName evidence="2">Competence protein ComK</fullName>
    </submittedName>
</protein>
<evidence type="ECO:0000313" key="3">
    <source>
        <dbReference type="Proteomes" id="UP001596071"/>
    </source>
</evidence>
<keyword evidence="3" id="KW-1185">Reference proteome</keyword>
<name>A0ABW0U098_9BACL</name>
<sequence>MELREEYVVNNETSIILPEFDENGQLQSVVMEKTELFRVKLEPTKLIDFSLRRYGSSLRGAKDGSRTLLGEISMPPIVLNLTQSIYLFPSMSPENEDCVWIAAAHVKEYKAIDKKQTKIVLNYGSEIILNSSHYSFDQKYNRAFKLKRQIEGQTPPGTVFESKKGYSIRKKGKDRNYRGFDEE</sequence>
<dbReference type="EMBL" id="JBHSNP010000029">
    <property type="protein sequence ID" value="MFC5604739.1"/>
    <property type="molecule type" value="Genomic_DNA"/>
</dbReference>
<organism evidence="2 3">
    <name type="scientific">Sporosarcina koreensis</name>
    <dbReference type="NCBI Taxonomy" id="334735"/>
    <lineage>
        <taxon>Bacteria</taxon>
        <taxon>Bacillati</taxon>
        <taxon>Bacillota</taxon>
        <taxon>Bacilli</taxon>
        <taxon>Bacillales</taxon>
        <taxon>Caryophanaceae</taxon>
        <taxon>Sporosarcina</taxon>
    </lineage>
</organism>
<gene>
    <name evidence="2" type="ORF">ACFPTP_16005</name>
</gene>
<dbReference type="RefSeq" id="WP_381446859.1">
    <property type="nucleotide sequence ID" value="NZ_JBHSNP010000029.1"/>
</dbReference>
<reference evidence="3" key="1">
    <citation type="journal article" date="2019" name="Int. J. Syst. Evol. Microbiol.">
        <title>The Global Catalogue of Microorganisms (GCM) 10K type strain sequencing project: providing services to taxonomists for standard genome sequencing and annotation.</title>
        <authorList>
            <consortium name="The Broad Institute Genomics Platform"/>
            <consortium name="The Broad Institute Genome Sequencing Center for Infectious Disease"/>
            <person name="Wu L."/>
            <person name="Ma J."/>
        </authorList>
    </citation>
    <scope>NUCLEOTIDE SEQUENCE [LARGE SCALE GENOMIC DNA]</scope>
    <source>
        <strain evidence="3">KACC 11299</strain>
    </source>
</reference>
<dbReference type="Pfam" id="PF06338">
    <property type="entry name" value="ComK"/>
    <property type="match status" value="1"/>
</dbReference>
<accession>A0ABW0U098</accession>
<evidence type="ECO:0000256" key="1">
    <source>
        <dbReference type="SAM" id="MobiDB-lite"/>
    </source>
</evidence>
<comment type="caution">
    <text evidence="2">The sequence shown here is derived from an EMBL/GenBank/DDBJ whole genome shotgun (WGS) entry which is preliminary data.</text>
</comment>
<evidence type="ECO:0000313" key="2">
    <source>
        <dbReference type="EMBL" id="MFC5604739.1"/>
    </source>
</evidence>